<evidence type="ECO:0000256" key="3">
    <source>
        <dbReference type="ARBA" id="ARBA00012744"/>
    </source>
</evidence>
<dbReference type="PROSITE" id="PS00653">
    <property type="entry name" value="GLYCOSYL_HYDROL_F1_2"/>
    <property type="match status" value="1"/>
</dbReference>
<dbReference type="PANTHER" id="PTHR10353:SF36">
    <property type="entry name" value="LP05116P"/>
    <property type="match status" value="1"/>
</dbReference>
<feature type="active site" description="Proton donor" evidence="9">
    <location>
        <position position="209"/>
    </location>
</feature>
<gene>
    <name evidence="12" type="ORF">GR702_16775</name>
</gene>
<dbReference type="PANTHER" id="PTHR10353">
    <property type="entry name" value="GLYCOSYL HYDROLASE"/>
    <property type="match status" value="1"/>
</dbReference>
<sequence>MTGINRRQLGLGFGAAALGAALGGRGAAAQGGAATSAAASSGAAAADALSFPADFLWGCATASYQIEGGVKEDGRGETNWDVFSHTPGKTRDGGTGDVACDSYHRYKEDIELLKALGVKAYRFSVAWSRIFPSGRGKPNQKGLDYYNRLIDGLLAAGIEPHMTLFHWDLPTGLEGGWQSRDTAYAFGDYAGYMAGKVTDRVKHIMTVNELRCFTDLSYMTGGKAPGLKLPMAEVNQIRHHGVLAHGLGVQAIRAAARAGTEVGLADNPTIFVPAIETPEHIAATGKAMREENAMFLTAILEGRYLESYLAAQGKDAPKMKAGDMKLIGSPLDFVSLNIYTPNFVRAADTASGYEILPHLANSPRMASPWLYVGPEALYWGVRTVSDLWKPKKIYISENGTSADDPVAQDGKVYDADRVMYLRNYLTHLQRATREGYPIEGYFLWSLMDNFEWEDGYTKLFGIHHVDFKTLKRTPKLSADWYRELIRTNRLV</sequence>
<dbReference type="EC" id="3.2.1.21" evidence="3 11"/>
<protein>
    <recommendedName>
        <fullName evidence="3 11">Beta-glucosidase</fullName>
        <ecNumber evidence="3 11">3.2.1.21</ecNumber>
    </recommendedName>
</protein>
<dbReference type="InterPro" id="IPR006311">
    <property type="entry name" value="TAT_signal"/>
</dbReference>
<evidence type="ECO:0000256" key="7">
    <source>
        <dbReference type="ARBA" id="ARBA00023295"/>
    </source>
</evidence>
<dbReference type="AlphaFoldDB" id="A0A7X4GJG0"/>
<feature type="active site" description="Nucleophile" evidence="9">
    <location>
        <position position="397"/>
    </location>
</feature>
<name>A0A7X4GJG0_9SPHN</name>
<accession>A0A7X4GJG0</accession>
<feature type="binding site" evidence="10">
    <location>
        <position position="208"/>
    </location>
    <ligand>
        <name>substrate</name>
    </ligand>
</feature>
<dbReference type="EMBL" id="WVTD01000015">
    <property type="protein sequence ID" value="MYL99425.1"/>
    <property type="molecule type" value="Genomic_DNA"/>
</dbReference>
<dbReference type="InterPro" id="IPR017736">
    <property type="entry name" value="Glyco_hydro_1_beta-glucosidase"/>
</dbReference>
<evidence type="ECO:0000256" key="6">
    <source>
        <dbReference type="ARBA" id="ARBA00023277"/>
    </source>
</evidence>
<evidence type="ECO:0000256" key="9">
    <source>
        <dbReference type="PIRSR" id="PIRSR617736-1"/>
    </source>
</evidence>
<dbReference type="Pfam" id="PF00232">
    <property type="entry name" value="Glyco_hydro_1"/>
    <property type="match status" value="1"/>
</dbReference>
<evidence type="ECO:0000256" key="10">
    <source>
        <dbReference type="PIRSR" id="PIRSR617736-2"/>
    </source>
</evidence>
<comment type="similarity">
    <text evidence="2 11">Belongs to the glycosyl hydrolase 1 family.</text>
</comment>
<proteinExistence type="inferred from homology"/>
<organism evidence="12 13">
    <name type="scientific">Novosphingobium silvae</name>
    <dbReference type="NCBI Taxonomy" id="2692619"/>
    <lineage>
        <taxon>Bacteria</taxon>
        <taxon>Pseudomonadati</taxon>
        <taxon>Pseudomonadota</taxon>
        <taxon>Alphaproteobacteria</taxon>
        <taxon>Sphingomonadales</taxon>
        <taxon>Sphingomonadaceae</taxon>
        <taxon>Novosphingobium</taxon>
    </lineage>
</organism>
<dbReference type="RefSeq" id="WP_160986932.1">
    <property type="nucleotide sequence ID" value="NZ_WVTD01000015.1"/>
</dbReference>
<reference evidence="12 13" key="1">
    <citation type="submission" date="2019-12" db="EMBL/GenBank/DDBJ databases">
        <authorList>
            <person name="Feng G."/>
            <person name="Zhu H."/>
        </authorList>
    </citation>
    <scope>NUCLEOTIDE SEQUENCE [LARGE SCALE GENOMIC DNA]</scope>
    <source>
        <strain evidence="12 13">FGD1</strain>
    </source>
</reference>
<keyword evidence="13" id="KW-1185">Reference proteome</keyword>
<dbReference type="Proteomes" id="UP000465810">
    <property type="component" value="Unassembled WGS sequence"/>
</dbReference>
<feature type="binding site" evidence="10">
    <location>
        <position position="444"/>
    </location>
    <ligand>
        <name>substrate</name>
    </ligand>
</feature>
<dbReference type="GO" id="GO:0005829">
    <property type="term" value="C:cytosol"/>
    <property type="evidence" value="ECO:0007669"/>
    <property type="project" value="TreeGrafter"/>
</dbReference>
<dbReference type="InterPro" id="IPR017853">
    <property type="entry name" value="GH"/>
</dbReference>
<dbReference type="SUPFAM" id="SSF51445">
    <property type="entry name" value="(Trans)glycosidases"/>
    <property type="match status" value="1"/>
</dbReference>
<keyword evidence="7 11" id="KW-0326">Glycosidase</keyword>
<evidence type="ECO:0000256" key="4">
    <source>
        <dbReference type="ARBA" id="ARBA00022801"/>
    </source>
</evidence>
<evidence type="ECO:0000256" key="8">
    <source>
        <dbReference type="ARBA" id="ARBA00023326"/>
    </source>
</evidence>
<dbReference type="InterPro" id="IPR001360">
    <property type="entry name" value="Glyco_hydro_1"/>
</dbReference>
<dbReference type="GO" id="GO:0008422">
    <property type="term" value="F:beta-glucosidase activity"/>
    <property type="evidence" value="ECO:0007669"/>
    <property type="project" value="UniProtKB-EC"/>
</dbReference>
<feature type="binding site" evidence="10">
    <location>
        <position position="166"/>
    </location>
    <ligand>
        <name>substrate</name>
    </ligand>
</feature>
<evidence type="ECO:0000256" key="1">
    <source>
        <dbReference type="ARBA" id="ARBA00000448"/>
    </source>
</evidence>
<evidence type="ECO:0000313" key="12">
    <source>
        <dbReference type="EMBL" id="MYL99425.1"/>
    </source>
</evidence>
<keyword evidence="8" id="KW-0624">Polysaccharide degradation</keyword>
<comment type="catalytic activity">
    <reaction evidence="1 11">
        <text>Hydrolysis of terminal, non-reducing beta-D-glucosyl residues with release of beta-D-glucose.</text>
        <dbReference type="EC" id="3.2.1.21"/>
    </reaction>
</comment>
<dbReference type="InterPro" id="IPR033132">
    <property type="entry name" value="GH_1_N_CS"/>
</dbReference>
<dbReference type="Gene3D" id="3.20.20.80">
    <property type="entry name" value="Glycosidases"/>
    <property type="match status" value="1"/>
</dbReference>
<dbReference type="FunFam" id="3.20.20.80:FF:000004">
    <property type="entry name" value="Beta-glucosidase 6-phospho-beta-glucosidase"/>
    <property type="match status" value="1"/>
</dbReference>
<dbReference type="PROSITE" id="PS51318">
    <property type="entry name" value="TAT"/>
    <property type="match status" value="1"/>
</dbReference>
<evidence type="ECO:0000313" key="13">
    <source>
        <dbReference type="Proteomes" id="UP000465810"/>
    </source>
</evidence>
<feature type="binding site" evidence="10">
    <location>
        <position position="339"/>
    </location>
    <ligand>
        <name>substrate</name>
    </ligand>
</feature>
<keyword evidence="5" id="KW-0136">Cellulose degradation</keyword>
<evidence type="ECO:0000256" key="2">
    <source>
        <dbReference type="ARBA" id="ARBA00010838"/>
    </source>
</evidence>
<evidence type="ECO:0000256" key="5">
    <source>
        <dbReference type="ARBA" id="ARBA00023001"/>
    </source>
</evidence>
<keyword evidence="4 11" id="KW-0378">Hydrolase</keyword>
<feature type="binding site" evidence="10">
    <location>
        <begin position="451"/>
        <end position="452"/>
    </location>
    <ligand>
        <name>substrate</name>
    </ligand>
</feature>
<comment type="caution">
    <text evidence="12">The sequence shown here is derived from an EMBL/GenBank/DDBJ whole genome shotgun (WGS) entry which is preliminary data.</text>
</comment>
<dbReference type="NCBIfam" id="TIGR03356">
    <property type="entry name" value="BGL"/>
    <property type="match status" value="1"/>
</dbReference>
<dbReference type="PRINTS" id="PR00131">
    <property type="entry name" value="GLHYDRLASE1"/>
</dbReference>
<keyword evidence="6" id="KW-0119">Carbohydrate metabolism</keyword>
<evidence type="ECO:0000256" key="11">
    <source>
        <dbReference type="RuleBase" id="RU361175"/>
    </source>
</evidence>
<dbReference type="GO" id="GO:0030245">
    <property type="term" value="P:cellulose catabolic process"/>
    <property type="evidence" value="ECO:0007669"/>
    <property type="project" value="UniProtKB-KW"/>
</dbReference>
<feature type="binding site" evidence="10">
    <location>
        <position position="65"/>
    </location>
    <ligand>
        <name>substrate</name>
    </ligand>
</feature>